<dbReference type="Proteomes" id="UP001151699">
    <property type="component" value="Chromosome C"/>
</dbReference>
<dbReference type="InterPro" id="IPR001494">
    <property type="entry name" value="Importin-beta_N"/>
</dbReference>
<dbReference type="PANTHER" id="PTHR10997">
    <property type="entry name" value="IMPORTIN-7, 8, 11"/>
    <property type="match status" value="1"/>
</dbReference>
<dbReference type="Gene3D" id="1.25.10.10">
    <property type="entry name" value="Leucine-rich Repeat Variant"/>
    <property type="match status" value="1"/>
</dbReference>
<comment type="caution">
    <text evidence="6">The sequence shown here is derived from an EMBL/GenBank/DDBJ whole genome shotgun (WGS) entry which is preliminary data.</text>
</comment>
<accession>A0A9Q0RXI5</accession>
<evidence type="ECO:0000256" key="1">
    <source>
        <dbReference type="ARBA" id="ARBA00004123"/>
    </source>
</evidence>
<proteinExistence type="inferred from homology"/>
<dbReference type="AlphaFoldDB" id="A0A9Q0RXI5"/>
<dbReference type="EMBL" id="WJQU01000004">
    <property type="protein sequence ID" value="KAJ6635893.1"/>
    <property type="molecule type" value="Genomic_DNA"/>
</dbReference>
<dbReference type="InterPro" id="IPR016024">
    <property type="entry name" value="ARM-type_fold"/>
</dbReference>
<evidence type="ECO:0000256" key="4">
    <source>
        <dbReference type="ARBA" id="ARBA00023242"/>
    </source>
</evidence>
<dbReference type="GO" id="GO:0005829">
    <property type="term" value="C:cytosol"/>
    <property type="evidence" value="ECO:0007669"/>
    <property type="project" value="TreeGrafter"/>
</dbReference>
<dbReference type="SUPFAM" id="SSF48371">
    <property type="entry name" value="ARM repeat"/>
    <property type="match status" value="1"/>
</dbReference>
<dbReference type="GO" id="GO:0031267">
    <property type="term" value="F:small GTPase binding"/>
    <property type="evidence" value="ECO:0007669"/>
    <property type="project" value="InterPro"/>
</dbReference>
<evidence type="ECO:0000259" key="5">
    <source>
        <dbReference type="PROSITE" id="PS50166"/>
    </source>
</evidence>
<dbReference type="GO" id="GO:0005635">
    <property type="term" value="C:nuclear envelope"/>
    <property type="evidence" value="ECO:0007669"/>
    <property type="project" value="TreeGrafter"/>
</dbReference>
<evidence type="ECO:0000313" key="6">
    <source>
        <dbReference type="EMBL" id="KAJ6635893.1"/>
    </source>
</evidence>
<name>A0A9Q0RXI5_9DIPT</name>
<dbReference type="InterPro" id="IPR058669">
    <property type="entry name" value="TPR_IPO7/11-like"/>
</dbReference>
<organism evidence="6 7">
    <name type="scientific">Pseudolycoriella hygida</name>
    <dbReference type="NCBI Taxonomy" id="35572"/>
    <lineage>
        <taxon>Eukaryota</taxon>
        <taxon>Metazoa</taxon>
        <taxon>Ecdysozoa</taxon>
        <taxon>Arthropoda</taxon>
        <taxon>Hexapoda</taxon>
        <taxon>Insecta</taxon>
        <taxon>Pterygota</taxon>
        <taxon>Neoptera</taxon>
        <taxon>Endopterygota</taxon>
        <taxon>Diptera</taxon>
        <taxon>Nematocera</taxon>
        <taxon>Sciaroidea</taxon>
        <taxon>Sciaridae</taxon>
        <taxon>Pseudolycoriella</taxon>
    </lineage>
</organism>
<keyword evidence="7" id="KW-1185">Reference proteome</keyword>
<dbReference type="OrthoDB" id="361693at2759"/>
<comment type="similarity">
    <text evidence="2">Belongs to the importin beta family.</text>
</comment>
<dbReference type="GO" id="GO:0006606">
    <property type="term" value="P:protein import into nucleus"/>
    <property type="evidence" value="ECO:0007669"/>
    <property type="project" value="TreeGrafter"/>
</dbReference>
<comment type="subcellular location">
    <subcellularLocation>
        <location evidence="1">Nucleus</location>
    </subcellularLocation>
</comment>
<feature type="domain" description="Importin N-terminal" evidence="5">
    <location>
        <begin position="1"/>
        <end position="40"/>
    </location>
</feature>
<dbReference type="PROSITE" id="PS50166">
    <property type="entry name" value="IMPORTIN_B_NT"/>
    <property type="match status" value="1"/>
</dbReference>
<evidence type="ECO:0000313" key="7">
    <source>
        <dbReference type="Proteomes" id="UP001151699"/>
    </source>
</evidence>
<evidence type="ECO:0000256" key="3">
    <source>
        <dbReference type="ARBA" id="ARBA00022448"/>
    </source>
</evidence>
<dbReference type="InterPro" id="IPR011989">
    <property type="entry name" value="ARM-like"/>
</dbReference>
<keyword evidence="3" id="KW-0813">Transport</keyword>
<keyword evidence="4" id="KW-0539">Nucleus</keyword>
<protein>
    <submittedName>
        <fullName evidence="6">Importin-11</fullName>
    </submittedName>
</protein>
<reference evidence="6" key="1">
    <citation type="submission" date="2022-07" db="EMBL/GenBank/DDBJ databases">
        <authorList>
            <person name="Trinca V."/>
            <person name="Uliana J.V.C."/>
            <person name="Torres T.T."/>
            <person name="Ward R.J."/>
            <person name="Monesi N."/>
        </authorList>
    </citation>
    <scope>NUCLEOTIDE SEQUENCE</scope>
    <source>
        <strain evidence="6">HSMRA1968</strain>
        <tissue evidence="6">Whole embryos</tissue>
    </source>
</reference>
<gene>
    <name evidence="6" type="primary">IPO11</name>
    <name evidence="6" type="ORF">Bhyg_14479</name>
</gene>
<dbReference type="Pfam" id="PF25758">
    <property type="entry name" value="TPR_IPO11"/>
    <property type="match status" value="2"/>
</dbReference>
<sequence>MAAVYCKNGVSKFWRRNCQHEVNGEEKIAIKSMLLTSFREPVPQIAVQIAEVIAKIARFDCPREWPELVPTLLRAVQNTTDLEQHRALLVLHSVMKTMWSKRLPLDRKIFEQLTNTMYSFVLNLWDGFTTLYFQSLNEMQATNVSQTYIEKALLALRILRKSTTHGFYKPHWSEDCMLFIKSSFPRLKESLECRHQLKQTNYDQLTTLTEKFILKLMKILNEFLELHPLSFIDFIPAALEFSFNYVFNEGTNMIFENNELKFTNFAIHCINLMKGILSSNTYNTYTEDSLPKEVNVSDAIAAKKDFFTPVRLSYICEKIVMHYFLLTQPELEQWDDDPEAFCLDESGESWKYALKPCTEAFFLALFSQFREDMTTEMAKYIKTTQGQVLNDQSDLKSILAKDAIYNAAGLVSFNLYDEIDFDEWFTNQLVHEVKIKGNRFRIIRRRAIWLIGQWTGVKFDRQLRPQVYAACLNLIEQSEDMCVRITASKTLMTTMDDFEFDSQSFLEYLEPSFASLFTLLREAKECHTKMNVLYIMGMMIDKMSTLMTNEYADKLIQYLPLLWEESRDYNLLRCAIISILIQIVKASNHIPQHLSTFIYPVIQISTNTNEPSHVYLLEEGLELWLTLIENSIALNPELLDLSPNILSIIEQSSENLRTCLYIIQTYVLLDPPVFLERHGKAIVACCMYLLSDMRPEGVVMVLKLFELFLKTMPEYGIELLRPSLPDIFMKIVKNSEYPMVMTLHLTFMSRVLIVSQNTFFQIVQELQAPQAFQQLLDVWISKMSSVTHSEKRKLLGKIKYFFLFLDNKIIAFNPKKGLALASLLTVQNDLIYDRISSIMMNLCEVLNDIMREDEGTMYDSLIVTGEADLESNYWWNIDDADNEYNTHHYERLKKLCLSDPVHTIVLKSYIESQINLMKQQLGPERVINLLRAVDDTVLDNLAEHISIPLKSEQ</sequence>
<dbReference type="PANTHER" id="PTHR10997:SF7">
    <property type="entry name" value="IMPORTIN-11"/>
    <property type="match status" value="1"/>
</dbReference>
<evidence type="ECO:0000256" key="2">
    <source>
        <dbReference type="ARBA" id="ARBA00007991"/>
    </source>
</evidence>